<evidence type="ECO:0000313" key="17">
    <source>
        <dbReference type="EMBL" id="GGM25603.1"/>
    </source>
</evidence>
<name>A0A917TJE3_9ACTN</name>
<proteinExistence type="predicted"/>
<evidence type="ECO:0000313" key="18">
    <source>
        <dbReference type="Proteomes" id="UP000642070"/>
    </source>
</evidence>
<evidence type="ECO:0000256" key="15">
    <source>
        <dbReference type="SAM" id="SignalP"/>
    </source>
</evidence>
<dbReference type="GO" id="GO:0008360">
    <property type="term" value="P:regulation of cell shape"/>
    <property type="evidence" value="ECO:0007669"/>
    <property type="project" value="UniProtKB-UniRule"/>
</dbReference>
<dbReference type="Pfam" id="PF03734">
    <property type="entry name" value="YkuD"/>
    <property type="match status" value="1"/>
</dbReference>
<keyword evidence="7" id="KW-0472">Membrane</keyword>
<feature type="chain" id="PRO_5038483355" description="L,D-TPase catalytic domain-containing protein" evidence="15">
    <location>
        <begin position="25"/>
        <end position="421"/>
    </location>
</feature>
<accession>A0A917TJE3</accession>
<evidence type="ECO:0000256" key="3">
    <source>
        <dbReference type="ARBA" id="ARBA00022679"/>
    </source>
</evidence>
<reference evidence="17" key="1">
    <citation type="journal article" date="2014" name="Int. J. Syst. Evol. Microbiol.">
        <title>Complete genome sequence of Corynebacterium casei LMG S-19264T (=DSM 44701T), isolated from a smear-ripened cheese.</title>
        <authorList>
            <consortium name="US DOE Joint Genome Institute (JGI-PGF)"/>
            <person name="Walter F."/>
            <person name="Albersmeier A."/>
            <person name="Kalinowski J."/>
            <person name="Ruckert C."/>
        </authorList>
    </citation>
    <scope>NUCLEOTIDE SEQUENCE</scope>
    <source>
        <strain evidence="17">JCM 19831</strain>
    </source>
</reference>
<keyword evidence="6 13" id="KW-0573">Peptidoglycan synthesis</keyword>
<dbReference type="GO" id="GO:0016746">
    <property type="term" value="F:acyltransferase activity"/>
    <property type="evidence" value="ECO:0007669"/>
    <property type="project" value="UniProtKB-KW"/>
</dbReference>
<keyword evidence="5 13" id="KW-0133">Cell shape</keyword>
<evidence type="ECO:0000256" key="5">
    <source>
        <dbReference type="ARBA" id="ARBA00022960"/>
    </source>
</evidence>
<evidence type="ECO:0000259" key="16">
    <source>
        <dbReference type="PROSITE" id="PS52029"/>
    </source>
</evidence>
<dbReference type="Proteomes" id="UP000642070">
    <property type="component" value="Unassembled WGS sequence"/>
</dbReference>
<feature type="region of interest" description="Disordered" evidence="14">
    <location>
        <begin position="28"/>
        <end position="53"/>
    </location>
</feature>
<feature type="active site" description="Nucleophile" evidence="13">
    <location>
        <position position="351"/>
    </location>
</feature>
<keyword evidence="2" id="KW-1003">Cell membrane</keyword>
<dbReference type="InterPro" id="IPR041280">
    <property type="entry name" value="Big_10"/>
</dbReference>
<dbReference type="PROSITE" id="PS51318">
    <property type="entry name" value="TAT"/>
    <property type="match status" value="1"/>
</dbReference>
<keyword evidence="18" id="KW-1185">Reference proteome</keyword>
<dbReference type="InterPro" id="IPR005490">
    <property type="entry name" value="LD_TPept_cat_dom"/>
</dbReference>
<dbReference type="AlphaFoldDB" id="A0A917TJE3"/>
<dbReference type="Gene3D" id="2.60.40.3710">
    <property type="match status" value="1"/>
</dbReference>
<evidence type="ECO:0000256" key="6">
    <source>
        <dbReference type="ARBA" id="ARBA00022984"/>
    </source>
</evidence>
<evidence type="ECO:0000256" key="13">
    <source>
        <dbReference type="PROSITE-ProRule" id="PRU01373"/>
    </source>
</evidence>
<keyword evidence="10" id="KW-0012">Acyltransferase</keyword>
<dbReference type="Pfam" id="PF17964">
    <property type="entry name" value="Big_10"/>
    <property type="match status" value="1"/>
</dbReference>
<keyword evidence="9" id="KW-0449">Lipoprotein</keyword>
<dbReference type="Gene3D" id="2.40.440.10">
    <property type="entry name" value="L,D-transpeptidase catalytic domain-like"/>
    <property type="match status" value="1"/>
</dbReference>
<evidence type="ECO:0000256" key="2">
    <source>
        <dbReference type="ARBA" id="ARBA00022475"/>
    </source>
</evidence>
<dbReference type="Gene3D" id="2.60.40.3780">
    <property type="match status" value="1"/>
</dbReference>
<dbReference type="InterPro" id="IPR038063">
    <property type="entry name" value="Transpep_catalytic_dom"/>
</dbReference>
<feature type="active site" description="Proton donor/acceptor" evidence="13">
    <location>
        <position position="333"/>
    </location>
</feature>
<dbReference type="FunFam" id="2.40.440.10:FF:000005">
    <property type="entry name" value="L,D-transpeptidase 2"/>
    <property type="match status" value="1"/>
</dbReference>
<protein>
    <recommendedName>
        <fullName evidence="16">L,D-TPase catalytic domain-containing protein</fullName>
    </recommendedName>
</protein>
<evidence type="ECO:0000256" key="4">
    <source>
        <dbReference type="ARBA" id="ARBA00022729"/>
    </source>
</evidence>
<dbReference type="GO" id="GO:0018104">
    <property type="term" value="P:peptidoglycan-protein cross-linking"/>
    <property type="evidence" value="ECO:0007669"/>
    <property type="project" value="TreeGrafter"/>
</dbReference>
<dbReference type="GO" id="GO:0071555">
    <property type="term" value="P:cell wall organization"/>
    <property type="evidence" value="ECO:0007669"/>
    <property type="project" value="UniProtKB-UniRule"/>
</dbReference>
<dbReference type="PANTHER" id="PTHR30582:SF2">
    <property type="entry name" value="L,D-TRANSPEPTIDASE YCIB-RELATED"/>
    <property type="match status" value="1"/>
</dbReference>
<evidence type="ECO:0000256" key="7">
    <source>
        <dbReference type="ARBA" id="ARBA00023136"/>
    </source>
</evidence>
<evidence type="ECO:0000256" key="8">
    <source>
        <dbReference type="ARBA" id="ARBA00023139"/>
    </source>
</evidence>
<feature type="signal peptide" evidence="15">
    <location>
        <begin position="1"/>
        <end position="24"/>
    </location>
</feature>
<comment type="caution">
    <text evidence="17">The sequence shown here is derived from an EMBL/GenBank/DDBJ whole genome shotgun (WGS) entry which is preliminary data.</text>
</comment>
<dbReference type="GO" id="GO:0071972">
    <property type="term" value="F:peptidoglycan L,D-transpeptidase activity"/>
    <property type="evidence" value="ECO:0007669"/>
    <property type="project" value="TreeGrafter"/>
</dbReference>
<dbReference type="CDD" id="cd13432">
    <property type="entry name" value="LDT_IgD_like_2"/>
    <property type="match status" value="1"/>
</dbReference>
<dbReference type="PROSITE" id="PS51257">
    <property type="entry name" value="PROKAR_LIPOPROTEIN"/>
    <property type="match status" value="1"/>
</dbReference>
<reference evidence="17" key="2">
    <citation type="submission" date="2020-09" db="EMBL/GenBank/DDBJ databases">
        <authorList>
            <person name="Sun Q."/>
            <person name="Ohkuma M."/>
        </authorList>
    </citation>
    <scope>NUCLEOTIDE SEQUENCE</scope>
    <source>
        <strain evidence="17">JCM 19831</strain>
    </source>
</reference>
<dbReference type="EMBL" id="BMPI01000011">
    <property type="protein sequence ID" value="GGM25603.1"/>
    <property type="molecule type" value="Genomic_DNA"/>
</dbReference>
<evidence type="ECO:0000256" key="1">
    <source>
        <dbReference type="ARBA" id="ARBA00004752"/>
    </source>
</evidence>
<evidence type="ECO:0000256" key="11">
    <source>
        <dbReference type="ARBA" id="ARBA00023316"/>
    </source>
</evidence>
<comment type="pathway">
    <text evidence="12">Glycan biosynthesis.</text>
</comment>
<evidence type="ECO:0000256" key="12">
    <source>
        <dbReference type="ARBA" id="ARBA00060592"/>
    </source>
</evidence>
<evidence type="ECO:0000256" key="10">
    <source>
        <dbReference type="ARBA" id="ARBA00023315"/>
    </source>
</evidence>
<dbReference type="PANTHER" id="PTHR30582">
    <property type="entry name" value="L,D-TRANSPEPTIDASE"/>
    <property type="match status" value="1"/>
</dbReference>
<organism evidence="17 18">
    <name type="scientific">Dactylosporangium sucinum</name>
    <dbReference type="NCBI Taxonomy" id="1424081"/>
    <lineage>
        <taxon>Bacteria</taxon>
        <taxon>Bacillati</taxon>
        <taxon>Actinomycetota</taxon>
        <taxon>Actinomycetes</taxon>
        <taxon>Micromonosporales</taxon>
        <taxon>Micromonosporaceae</taxon>
        <taxon>Dactylosporangium</taxon>
    </lineage>
</organism>
<dbReference type="SUPFAM" id="SSF141523">
    <property type="entry name" value="L,D-transpeptidase catalytic domain-like"/>
    <property type="match status" value="1"/>
</dbReference>
<feature type="domain" description="L,D-TPase catalytic" evidence="16">
    <location>
        <begin position="250"/>
        <end position="375"/>
    </location>
</feature>
<keyword evidence="4 15" id="KW-0732">Signal</keyword>
<comment type="pathway">
    <text evidence="1 13">Cell wall biogenesis; peptidoglycan biosynthesis.</text>
</comment>
<evidence type="ECO:0000256" key="14">
    <source>
        <dbReference type="SAM" id="MobiDB-lite"/>
    </source>
</evidence>
<keyword evidence="3" id="KW-0808">Transferase</keyword>
<dbReference type="InterPro" id="IPR050979">
    <property type="entry name" value="LD-transpeptidase"/>
</dbReference>
<gene>
    <name evidence="17" type="ORF">GCM10007977_028470</name>
</gene>
<dbReference type="RefSeq" id="WP_190250255.1">
    <property type="nucleotide sequence ID" value="NZ_BMPI01000011.1"/>
</dbReference>
<sequence length="421" mass="44666">MTPDLPRGTTRRSLLLVAGASVLAACTAKPGDAKPGDTSGAGSPSPSPIPPATAQITAPAAGAADVHTATEVAVAATNAAKTEVVFVDAAGASVPGVPHQVAGSWIPGQQLKYATAYEARVTVTGNDGKPVTATTTFTTMKKPGSLAKVSSIIANGQTVGVAMPVIINFGVDVAKDQRAAVQQRLTVVSSPAQEGAWHWFNAKEVHFRPKDYWQPGTKLSVRAAVGGLPVGGKWYGERDVTFEAAVGRKFLMEVENKTHQLTVTQDGAVIRTMPVSLGKPSSPSASGHFMIMIKNEWEWFDSASFGVPNDSADGYRTKVYWPQRLTWDGEYLHSAPWSEKDQGKRNVSHGCTNLSAVNAEWLWKNTLIGDPVIIRNTEEHVKWGNGWTDWDISFDEYVKGSAIPYTPPAASASASASPSAS</sequence>
<dbReference type="InterPro" id="IPR006311">
    <property type="entry name" value="TAT_signal"/>
</dbReference>
<dbReference type="CDD" id="cd16913">
    <property type="entry name" value="YkuD_like"/>
    <property type="match status" value="1"/>
</dbReference>
<evidence type="ECO:0000256" key="9">
    <source>
        <dbReference type="ARBA" id="ARBA00023288"/>
    </source>
</evidence>
<dbReference type="PROSITE" id="PS52029">
    <property type="entry name" value="LD_TPASE"/>
    <property type="match status" value="1"/>
</dbReference>
<keyword evidence="11 13" id="KW-0961">Cell wall biogenesis/degradation</keyword>
<keyword evidence="8" id="KW-0564">Palmitate</keyword>
<dbReference type="GO" id="GO:0005576">
    <property type="term" value="C:extracellular region"/>
    <property type="evidence" value="ECO:0007669"/>
    <property type="project" value="TreeGrafter"/>
</dbReference>